<dbReference type="Pfam" id="PF13715">
    <property type="entry name" value="CarbopepD_reg_2"/>
    <property type="match status" value="1"/>
</dbReference>
<evidence type="ECO:0000313" key="1">
    <source>
        <dbReference type="EMBL" id="SNR34771.1"/>
    </source>
</evidence>
<gene>
    <name evidence="1" type="ORF">SAMN04488111_0634</name>
</gene>
<evidence type="ECO:0000313" key="2">
    <source>
        <dbReference type="Proteomes" id="UP000198412"/>
    </source>
</evidence>
<name>A0A238VKQ7_9FLAO</name>
<proteinExistence type="predicted"/>
<protein>
    <submittedName>
        <fullName evidence="1">CarboxypepD_reg-like domain-containing protein</fullName>
    </submittedName>
</protein>
<keyword evidence="2" id="KW-1185">Reference proteome</keyword>
<dbReference type="Proteomes" id="UP000198412">
    <property type="component" value="Unassembled WGS sequence"/>
</dbReference>
<dbReference type="Gene3D" id="2.60.40.1120">
    <property type="entry name" value="Carboxypeptidase-like, regulatory domain"/>
    <property type="match status" value="1"/>
</dbReference>
<dbReference type="RefSeq" id="WP_089376967.1">
    <property type="nucleotide sequence ID" value="NZ_FZNX01000001.1"/>
</dbReference>
<accession>A0A238VKQ7</accession>
<sequence length="297" mass="33852">MNFKIRLIIFLFPFLGLAQIEINGIVIEKKYKEPYPGVSIIEKGTKNGTQTDFDGRFSLIVSEKNSTIIVSSVGIRTQEIELKGEKDLNIMIREDCSRDWFDHQKIGFNIVSGVINNPIGGQINLSFPVIFGQPTLKSGVSYQTDLKENRFLNANLGVEHLFVSCDFDTDINAYYRNLDFNNRIELAAYSIETSLNFNRIRAIVGISSIDFTNSMETLNVKSVGPTLGIGSWIGKPFFLSFSAKASLYDNLTEYQAEIKKEYKNFYGFTRFYKVQDFEELSIGVGIQFTYLFKSQRR</sequence>
<dbReference type="EMBL" id="FZNX01000001">
    <property type="protein sequence ID" value="SNR34771.1"/>
    <property type="molecule type" value="Genomic_DNA"/>
</dbReference>
<dbReference type="AlphaFoldDB" id="A0A238VKQ7"/>
<dbReference type="InterPro" id="IPR008969">
    <property type="entry name" value="CarboxyPept-like_regulatory"/>
</dbReference>
<dbReference type="SUPFAM" id="SSF49464">
    <property type="entry name" value="Carboxypeptidase regulatory domain-like"/>
    <property type="match status" value="1"/>
</dbReference>
<dbReference type="OrthoDB" id="7432683at2"/>
<reference evidence="2" key="1">
    <citation type="submission" date="2017-06" db="EMBL/GenBank/DDBJ databases">
        <authorList>
            <person name="Varghese N."/>
            <person name="Submissions S."/>
        </authorList>
    </citation>
    <scope>NUCLEOTIDE SEQUENCE [LARGE SCALE GENOMIC DNA]</scope>
    <source>
        <strain evidence="2">DSM 27993</strain>
    </source>
</reference>
<organism evidence="1 2">
    <name type="scientific">Lutibacter flavus</name>
    <dbReference type="NCBI Taxonomy" id="691689"/>
    <lineage>
        <taxon>Bacteria</taxon>
        <taxon>Pseudomonadati</taxon>
        <taxon>Bacteroidota</taxon>
        <taxon>Flavobacteriia</taxon>
        <taxon>Flavobacteriales</taxon>
        <taxon>Flavobacteriaceae</taxon>
        <taxon>Lutibacter</taxon>
    </lineage>
</organism>